<organism evidence="2 3">
    <name type="scientific">Thelephora terrestris</name>
    <dbReference type="NCBI Taxonomy" id="56493"/>
    <lineage>
        <taxon>Eukaryota</taxon>
        <taxon>Fungi</taxon>
        <taxon>Dikarya</taxon>
        <taxon>Basidiomycota</taxon>
        <taxon>Agaricomycotina</taxon>
        <taxon>Agaricomycetes</taxon>
        <taxon>Thelephorales</taxon>
        <taxon>Thelephoraceae</taxon>
        <taxon>Thelephora</taxon>
    </lineage>
</organism>
<reference evidence="2" key="1">
    <citation type="journal article" date="2020" name="Nat. Commun.">
        <title>Large-scale genome sequencing of mycorrhizal fungi provides insights into the early evolution of symbiotic traits.</title>
        <authorList>
            <person name="Miyauchi S."/>
            <person name="Kiss E."/>
            <person name="Kuo A."/>
            <person name="Drula E."/>
            <person name="Kohler A."/>
            <person name="Sanchez-Garcia M."/>
            <person name="Morin E."/>
            <person name="Andreopoulos B."/>
            <person name="Barry K.W."/>
            <person name="Bonito G."/>
            <person name="Buee M."/>
            <person name="Carver A."/>
            <person name="Chen C."/>
            <person name="Cichocki N."/>
            <person name="Clum A."/>
            <person name="Culley D."/>
            <person name="Crous P.W."/>
            <person name="Fauchery L."/>
            <person name="Girlanda M."/>
            <person name="Hayes R.D."/>
            <person name="Keri Z."/>
            <person name="LaButti K."/>
            <person name="Lipzen A."/>
            <person name="Lombard V."/>
            <person name="Magnuson J."/>
            <person name="Maillard F."/>
            <person name="Murat C."/>
            <person name="Nolan M."/>
            <person name="Ohm R.A."/>
            <person name="Pangilinan J."/>
            <person name="Pereira M.F."/>
            <person name="Perotto S."/>
            <person name="Peter M."/>
            <person name="Pfister S."/>
            <person name="Riley R."/>
            <person name="Sitrit Y."/>
            <person name="Stielow J.B."/>
            <person name="Szollosi G."/>
            <person name="Zifcakova L."/>
            <person name="Stursova M."/>
            <person name="Spatafora J.W."/>
            <person name="Tedersoo L."/>
            <person name="Vaario L.M."/>
            <person name="Yamada A."/>
            <person name="Yan M."/>
            <person name="Wang P."/>
            <person name="Xu J."/>
            <person name="Bruns T."/>
            <person name="Baldrian P."/>
            <person name="Vilgalys R."/>
            <person name="Dunand C."/>
            <person name="Henrissat B."/>
            <person name="Grigoriev I.V."/>
            <person name="Hibbett D."/>
            <person name="Nagy L.G."/>
            <person name="Martin F.M."/>
        </authorList>
    </citation>
    <scope>NUCLEOTIDE SEQUENCE</scope>
    <source>
        <strain evidence="2">UH-Tt-Lm1</strain>
    </source>
</reference>
<proteinExistence type="predicted"/>
<dbReference type="InterPro" id="IPR036047">
    <property type="entry name" value="F-box-like_dom_sf"/>
</dbReference>
<evidence type="ECO:0000259" key="1">
    <source>
        <dbReference type="PROSITE" id="PS50181"/>
    </source>
</evidence>
<gene>
    <name evidence="2" type="ORF">BJ322DRAFT_1061350</name>
</gene>
<dbReference type="SUPFAM" id="SSF81383">
    <property type="entry name" value="F-box domain"/>
    <property type="match status" value="1"/>
</dbReference>
<reference evidence="2" key="2">
    <citation type="submission" date="2020-11" db="EMBL/GenBank/DDBJ databases">
        <authorList>
            <consortium name="DOE Joint Genome Institute"/>
            <person name="Kuo A."/>
            <person name="Miyauchi S."/>
            <person name="Kiss E."/>
            <person name="Drula E."/>
            <person name="Kohler A."/>
            <person name="Sanchez-Garcia M."/>
            <person name="Andreopoulos B."/>
            <person name="Barry K.W."/>
            <person name="Bonito G."/>
            <person name="Buee M."/>
            <person name="Carver A."/>
            <person name="Chen C."/>
            <person name="Cichocki N."/>
            <person name="Clum A."/>
            <person name="Culley D."/>
            <person name="Crous P.W."/>
            <person name="Fauchery L."/>
            <person name="Girlanda M."/>
            <person name="Hayes R."/>
            <person name="Keri Z."/>
            <person name="Labutti K."/>
            <person name="Lipzen A."/>
            <person name="Lombard V."/>
            <person name="Magnuson J."/>
            <person name="Maillard F."/>
            <person name="Morin E."/>
            <person name="Murat C."/>
            <person name="Nolan M."/>
            <person name="Ohm R."/>
            <person name="Pangilinan J."/>
            <person name="Pereira M."/>
            <person name="Perotto S."/>
            <person name="Peter M."/>
            <person name="Riley R."/>
            <person name="Sitrit Y."/>
            <person name="Stielow B."/>
            <person name="Szollosi G."/>
            <person name="Zifcakova L."/>
            <person name="Stursova M."/>
            <person name="Spatafora J.W."/>
            <person name="Tedersoo L."/>
            <person name="Vaario L.-M."/>
            <person name="Yamada A."/>
            <person name="Yan M."/>
            <person name="Wang P."/>
            <person name="Xu J."/>
            <person name="Bruns T."/>
            <person name="Baldrian P."/>
            <person name="Vilgalys R."/>
            <person name="Henrissat B."/>
            <person name="Grigoriev I.V."/>
            <person name="Hibbett D."/>
            <person name="Nagy L.G."/>
            <person name="Martin F.M."/>
        </authorList>
    </citation>
    <scope>NUCLEOTIDE SEQUENCE</scope>
    <source>
        <strain evidence="2">UH-Tt-Lm1</strain>
    </source>
</reference>
<comment type="caution">
    <text evidence="2">The sequence shown here is derived from an EMBL/GenBank/DDBJ whole genome shotgun (WGS) entry which is preliminary data.</text>
</comment>
<evidence type="ECO:0000313" key="3">
    <source>
        <dbReference type="Proteomes" id="UP000736335"/>
    </source>
</evidence>
<keyword evidence="3" id="KW-1185">Reference proteome</keyword>
<dbReference type="Gene3D" id="3.80.10.10">
    <property type="entry name" value="Ribonuclease Inhibitor"/>
    <property type="match status" value="1"/>
</dbReference>
<evidence type="ECO:0000313" key="2">
    <source>
        <dbReference type="EMBL" id="KAF9785102.1"/>
    </source>
</evidence>
<dbReference type="AlphaFoldDB" id="A0A9P6HE74"/>
<dbReference type="InterPro" id="IPR032675">
    <property type="entry name" value="LRR_dom_sf"/>
</dbReference>
<dbReference type="Proteomes" id="UP000736335">
    <property type="component" value="Unassembled WGS sequence"/>
</dbReference>
<feature type="domain" description="F-box" evidence="1">
    <location>
        <begin position="142"/>
        <end position="190"/>
    </location>
</feature>
<dbReference type="SUPFAM" id="SSF52058">
    <property type="entry name" value="L domain-like"/>
    <property type="match status" value="1"/>
</dbReference>
<dbReference type="Gene3D" id="1.20.1280.50">
    <property type="match status" value="1"/>
</dbReference>
<dbReference type="InterPro" id="IPR001810">
    <property type="entry name" value="F-box_dom"/>
</dbReference>
<sequence length="532" mass="59569">MFTQGSHHRRCLHGSGTRSLDHGFGLAPDVTIEAHGELPLLKGRGNRSGSNKHATNIYKVDKEIVIRHRCSRKFRASSSTMSQSYPGSELSIEQLVFALAQALGSDSPSRRKLLVLKSRKVFEMEKDLIESLQVFRAIRNMHVPVNRLPPEVLSRVLENRGREKDLVAASHVCQYWRSALISSPSLWTCLKFDNSRGVDYTDAYLERSKSATIDIKITLGGYPEEVQKFVPHMSRTRSFVISGAWGMHVASSLLLCNPAPSLQHLEMHANQGLVNLGNFLGRQASSLRSVTFDGIFPTIETPFPLPNLTEFDLRLLKDAGPVPMSLLFRLYSNCPRLQKIKISCSMLQDVDQGQVISLESVVDFDYACHNVARVLPFLKLPHLKRLQVSSPLLLGQVYELVDLMPHGGHVLLSGATAMLSFSDPSSHTIKFSGKDAMISLIGVGGSPLHWFSDQTYIPFVQIEGLKLEGSYVPTSFPINLFKNVTKIWMSPWSDRYFQWVCKLLYPHPETGIPCPSLREIEHRVLFSPGHIS</sequence>
<dbReference type="OrthoDB" id="2884925at2759"/>
<dbReference type="EMBL" id="WIUZ02000007">
    <property type="protein sequence ID" value="KAF9785102.1"/>
    <property type="molecule type" value="Genomic_DNA"/>
</dbReference>
<accession>A0A9P6HE74</accession>
<dbReference type="PROSITE" id="PS50181">
    <property type="entry name" value="FBOX"/>
    <property type="match status" value="1"/>
</dbReference>
<protein>
    <recommendedName>
        <fullName evidence="1">F-box domain-containing protein</fullName>
    </recommendedName>
</protein>
<name>A0A9P6HE74_9AGAM</name>
<dbReference type="Pfam" id="PF12937">
    <property type="entry name" value="F-box-like"/>
    <property type="match status" value="1"/>
</dbReference>